<dbReference type="PANTHER" id="PTHR45774:SF4">
    <property type="entry name" value="AXUNDEAD, ISOFORM F"/>
    <property type="match status" value="1"/>
</dbReference>
<dbReference type="InterPro" id="IPR011705">
    <property type="entry name" value="BACK"/>
</dbReference>
<evidence type="ECO:0000256" key="3">
    <source>
        <dbReference type="ARBA" id="ARBA00022490"/>
    </source>
</evidence>
<protein>
    <submittedName>
        <fullName evidence="8">BTB domain-containing protein</fullName>
    </submittedName>
</protein>
<dbReference type="GO" id="GO:0005829">
    <property type="term" value="C:cytosol"/>
    <property type="evidence" value="ECO:0007669"/>
    <property type="project" value="TreeGrafter"/>
</dbReference>
<evidence type="ECO:0000256" key="1">
    <source>
        <dbReference type="ARBA" id="ARBA00004496"/>
    </source>
</evidence>
<proteinExistence type="predicted"/>
<evidence type="ECO:0000259" key="6">
    <source>
        <dbReference type="PROSITE" id="PS50097"/>
    </source>
</evidence>
<name>A0AAF3F284_9BILA</name>
<feature type="domain" description="BTB" evidence="6">
    <location>
        <begin position="124"/>
        <end position="193"/>
    </location>
</feature>
<dbReference type="Gene3D" id="3.30.710.10">
    <property type="entry name" value="Potassium Channel Kv1.1, Chain A"/>
    <property type="match status" value="1"/>
</dbReference>
<dbReference type="Pfam" id="PF08005">
    <property type="entry name" value="PHR"/>
    <property type="match status" value="1"/>
</dbReference>
<organism evidence="7 8">
    <name type="scientific">Mesorhabditis belari</name>
    <dbReference type="NCBI Taxonomy" id="2138241"/>
    <lineage>
        <taxon>Eukaryota</taxon>
        <taxon>Metazoa</taxon>
        <taxon>Ecdysozoa</taxon>
        <taxon>Nematoda</taxon>
        <taxon>Chromadorea</taxon>
        <taxon>Rhabditida</taxon>
        <taxon>Rhabditina</taxon>
        <taxon>Rhabditomorpha</taxon>
        <taxon>Rhabditoidea</taxon>
        <taxon>Rhabditidae</taxon>
        <taxon>Mesorhabditinae</taxon>
        <taxon>Mesorhabditis</taxon>
    </lineage>
</organism>
<dbReference type="Gene3D" id="2.60.120.820">
    <property type="entry name" value="PHR domain"/>
    <property type="match status" value="1"/>
</dbReference>
<dbReference type="InterPro" id="IPR000210">
    <property type="entry name" value="BTB/POZ_dom"/>
</dbReference>
<dbReference type="Proteomes" id="UP000887575">
    <property type="component" value="Unassembled WGS sequence"/>
</dbReference>
<comment type="subcellular location">
    <subcellularLocation>
        <location evidence="1">Cytoplasm</location>
    </subcellularLocation>
</comment>
<dbReference type="WBParaSite" id="MBELARI_LOCUS20655">
    <property type="protein sequence ID" value="MBELARI_LOCUS20655"/>
    <property type="gene ID" value="MBELARI_LOCUS20655"/>
</dbReference>
<dbReference type="Pfam" id="PF07707">
    <property type="entry name" value="BACK"/>
    <property type="match status" value="1"/>
</dbReference>
<evidence type="ECO:0000313" key="7">
    <source>
        <dbReference type="Proteomes" id="UP000887575"/>
    </source>
</evidence>
<feature type="compositionally biased region" description="Low complexity" evidence="5">
    <location>
        <begin position="33"/>
        <end position="49"/>
    </location>
</feature>
<dbReference type="SMART" id="SM00875">
    <property type="entry name" value="BACK"/>
    <property type="match status" value="1"/>
</dbReference>
<dbReference type="SUPFAM" id="SSF54695">
    <property type="entry name" value="POZ domain"/>
    <property type="match status" value="1"/>
</dbReference>
<sequence>MGKSKTRAANENFCQENEEQMESQAVVVHAMNQPESSSPHSQSSTSSSQAELAEEALCLSCGDNLQSITADKRKQSRSMVVPISGTLSRPLNKRFSISSTKADKPIPKTVRERIASTFLKEEWADVHFVFHTQQGIERVPSNSYILSVSSCVFCAQFSGNFKIENEIELENVDCEAFKIMLRYLYTDELHLTLDSGLNVLYLARRYLIEPLIDATLDFLSTQLTASNVCLFLPQKNLFDEEFLMKRCWMVVDAQAEIVLKSDAFKELPLDMVRSIVSRDELNVSEQTVFEALVEWARVECDRQDLTPTNECIRSILGDLFYEIRFSTMRLEAFADGPADTDFLTAEEKSNIFLNLTAKKKPTLRFKSNCRSGLPQLWRYRGLCDAIQFSVDQRIFLTGVGLYGSTGQGNYDYAVQMEVKQVGVSTPLTEIQTQFNCDGISRVFPVLFKESVQIEADIPYTIIVTIDGKRLSFFGQEGMPEVQVSISNSSTITFSFEASPESKNGTGIQGGQIPELLFYA</sequence>
<comment type="pathway">
    <text evidence="2">Protein modification; protein ubiquitination.</text>
</comment>
<dbReference type="PANTHER" id="PTHR45774">
    <property type="entry name" value="BTB/POZ DOMAIN-CONTAINING"/>
    <property type="match status" value="1"/>
</dbReference>
<dbReference type="Pfam" id="PF00651">
    <property type="entry name" value="BTB"/>
    <property type="match status" value="1"/>
</dbReference>
<reference evidence="8" key="1">
    <citation type="submission" date="2024-02" db="UniProtKB">
        <authorList>
            <consortium name="WormBaseParasite"/>
        </authorList>
    </citation>
    <scope>IDENTIFICATION</scope>
</reference>
<dbReference type="GO" id="GO:0022008">
    <property type="term" value="P:neurogenesis"/>
    <property type="evidence" value="ECO:0007669"/>
    <property type="project" value="TreeGrafter"/>
</dbReference>
<dbReference type="AlphaFoldDB" id="A0AAF3F284"/>
<accession>A0AAF3F284</accession>
<evidence type="ECO:0000256" key="2">
    <source>
        <dbReference type="ARBA" id="ARBA00004906"/>
    </source>
</evidence>
<keyword evidence="4" id="KW-0833">Ubl conjugation pathway</keyword>
<dbReference type="InterPro" id="IPR038648">
    <property type="entry name" value="PHR_sf"/>
</dbReference>
<evidence type="ECO:0000256" key="4">
    <source>
        <dbReference type="ARBA" id="ARBA00022786"/>
    </source>
</evidence>
<dbReference type="Gene3D" id="1.25.40.420">
    <property type="match status" value="1"/>
</dbReference>
<dbReference type="PROSITE" id="PS50097">
    <property type="entry name" value="BTB"/>
    <property type="match status" value="1"/>
</dbReference>
<dbReference type="FunFam" id="1.25.40.420:FF:000008">
    <property type="entry name" value="BTB/POZ domain-containing protein POB1"/>
    <property type="match status" value="1"/>
</dbReference>
<keyword evidence="7" id="KW-1185">Reference proteome</keyword>
<evidence type="ECO:0000256" key="5">
    <source>
        <dbReference type="SAM" id="MobiDB-lite"/>
    </source>
</evidence>
<dbReference type="SMART" id="SM00225">
    <property type="entry name" value="BTB"/>
    <property type="match status" value="1"/>
</dbReference>
<feature type="region of interest" description="Disordered" evidence="5">
    <location>
        <begin position="1"/>
        <end position="49"/>
    </location>
</feature>
<dbReference type="InterPro" id="IPR012983">
    <property type="entry name" value="PHR"/>
</dbReference>
<keyword evidence="3" id="KW-0963">Cytoplasm</keyword>
<dbReference type="InterPro" id="IPR011333">
    <property type="entry name" value="SKP1/BTB/POZ_sf"/>
</dbReference>
<evidence type="ECO:0000313" key="8">
    <source>
        <dbReference type="WBParaSite" id="MBELARI_LOCUS20655"/>
    </source>
</evidence>